<dbReference type="EMBL" id="JAPFFF010000006">
    <property type="protein sequence ID" value="KAK8887558.1"/>
    <property type="molecule type" value="Genomic_DNA"/>
</dbReference>
<feature type="transmembrane region" description="Helical" evidence="1">
    <location>
        <begin position="40"/>
        <end position="61"/>
    </location>
</feature>
<dbReference type="Proteomes" id="UP001470230">
    <property type="component" value="Unassembled WGS sequence"/>
</dbReference>
<evidence type="ECO:0000313" key="3">
    <source>
        <dbReference type="Proteomes" id="UP001470230"/>
    </source>
</evidence>
<keyword evidence="1" id="KW-0812">Transmembrane</keyword>
<reference evidence="2 3" key="1">
    <citation type="submission" date="2024-04" db="EMBL/GenBank/DDBJ databases">
        <title>Tritrichomonas musculus Genome.</title>
        <authorList>
            <person name="Alves-Ferreira E."/>
            <person name="Grigg M."/>
            <person name="Lorenzi H."/>
            <person name="Galac M."/>
        </authorList>
    </citation>
    <scope>NUCLEOTIDE SEQUENCE [LARGE SCALE GENOMIC DNA]</scope>
    <source>
        <strain evidence="2 3">EAF2021</strain>
    </source>
</reference>
<evidence type="ECO:0000256" key="1">
    <source>
        <dbReference type="SAM" id="Phobius"/>
    </source>
</evidence>
<accession>A0ABR2K8V6</accession>
<protein>
    <submittedName>
        <fullName evidence="2">Uncharacterized protein</fullName>
    </submittedName>
</protein>
<feature type="transmembrane region" description="Helical" evidence="1">
    <location>
        <begin position="73"/>
        <end position="96"/>
    </location>
</feature>
<name>A0ABR2K8V6_9EUKA</name>
<proteinExistence type="predicted"/>
<keyword evidence="3" id="KW-1185">Reference proteome</keyword>
<sequence>MTTHDSMIKLMENLKNGSYPFVVKSGKNKSYVLKFRSSKAIFCLVLSILSLIIFLLCLILYDYKSKINTLFLLPFVVFFVIAAQTGIFHKLTIFYINDSQSYKWKYKKRFFFKKKLVDKADLSKLYIKINKMKGYKKELRYYLVIGGNGIDPIPISSATYNLDLIRSIGQKMSAISLPIKLNFFDVEDFPSYHQIEYKPS</sequence>
<comment type="caution">
    <text evidence="2">The sequence shown here is derived from an EMBL/GenBank/DDBJ whole genome shotgun (WGS) entry which is preliminary data.</text>
</comment>
<keyword evidence="1" id="KW-0472">Membrane</keyword>
<evidence type="ECO:0000313" key="2">
    <source>
        <dbReference type="EMBL" id="KAK8887558.1"/>
    </source>
</evidence>
<dbReference type="Pfam" id="PF15158">
    <property type="entry name" value="TMEM249"/>
    <property type="match status" value="1"/>
</dbReference>
<organism evidence="2 3">
    <name type="scientific">Tritrichomonas musculus</name>
    <dbReference type="NCBI Taxonomy" id="1915356"/>
    <lineage>
        <taxon>Eukaryota</taxon>
        <taxon>Metamonada</taxon>
        <taxon>Parabasalia</taxon>
        <taxon>Tritrichomonadida</taxon>
        <taxon>Tritrichomonadidae</taxon>
        <taxon>Tritrichomonas</taxon>
    </lineage>
</organism>
<gene>
    <name evidence="2" type="ORF">M9Y10_038607</name>
</gene>
<dbReference type="InterPro" id="IPR027861">
    <property type="entry name" value="TMEM249"/>
</dbReference>
<keyword evidence="1" id="KW-1133">Transmembrane helix</keyword>